<keyword evidence="2" id="KW-1185">Reference proteome</keyword>
<name>A0ACD3AYP1_9AGAR</name>
<dbReference type="EMBL" id="ML208306">
    <property type="protein sequence ID" value="TFK70848.1"/>
    <property type="molecule type" value="Genomic_DNA"/>
</dbReference>
<evidence type="ECO:0000313" key="2">
    <source>
        <dbReference type="Proteomes" id="UP000308600"/>
    </source>
</evidence>
<accession>A0ACD3AYP1</accession>
<reference evidence="1 2" key="1">
    <citation type="journal article" date="2019" name="Nat. Ecol. Evol.">
        <title>Megaphylogeny resolves global patterns of mushroom evolution.</title>
        <authorList>
            <person name="Varga T."/>
            <person name="Krizsan K."/>
            <person name="Foldi C."/>
            <person name="Dima B."/>
            <person name="Sanchez-Garcia M."/>
            <person name="Sanchez-Ramirez S."/>
            <person name="Szollosi G.J."/>
            <person name="Szarkandi J.G."/>
            <person name="Papp V."/>
            <person name="Albert L."/>
            <person name="Andreopoulos W."/>
            <person name="Angelini C."/>
            <person name="Antonin V."/>
            <person name="Barry K.W."/>
            <person name="Bougher N.L."/>
            <person name="Buchanan P."/>
            <person name="Buyck B."/>
            <person name="Bense V."/>
            <person name="Catcheside P."/>
            <person name="Chovatia M."/>
            <person name="Cooper J."/>
            <person name="Damon W."/>
            <person name="Desjardin D."/>
            <person name="Finy P."/>
            <person name="Geml J."/>
            <person name="Haridas S."/>
            <person name="Hughes K."/>
            <person name="Justo A."/>
            <person name="Karasinski D."/>
            <person name="Kautmanova I."/>
            <person name="Kiss B."/>
            <person name="Kocsube S."/>
            <person name="Kotiranta H."/>
            <person name="LaButti K.M."/>
            <person name="Lechner B.E."/>
            <person name="Liimatainen K."/>
            <person name="Lipzen A."/>
            <person name="Lukacs Z."/>
            <person name="Mihaltcheva S."/>
            <person name="Morgado L.N."/>
            <person name="Niskanen T."/>
            <person name="Noordeloos M.E."/>
            <person name="Ohm R.A."/>
            <person name="Ortiz-Santana B."/>
            <person name="Ovrebo C."/>
            <person name="Racz N."/>
            <person name="Riley R."/>
            <person name="Savchenko A."/>
            <person name="Shiryaev A."/>
            <person name="Soop K."/>
            <person name="Spirin V."/>
            <person name="Szebenyi C."/>
            <person name="Tomsovsky M."/>
            <person name="Tulloss R.E."/>
            <person name="Uehling J."/>
            <person name="Grigoriev I.V."/>
            <person name="Vagvolgyi C."/>
            <person name="Papp T."/>
            <person name="Martin F.M."/>
            <person name="Miettinen O."/>
            <person name="Hibbett D.S."/>
            <person name="Nagy L.G."/>
        </authorList>
    </citation>
    <scope>NUCLEOTIDE SEQUENCE [LARGE SCALE GENOMIC DNA]</scope>
    <source>
        <strain evidence="1 2">NL-1719</strain>
    </source>
</reference>
<gene>
    <name evidence="1" type="ORF">BDN72DRAFT_896073</name>
</gene>
<proteinExistence type="predicted"/>
<organism evidence="1 2">
    <name type="scientific">Pluteus cervinus</name>
    <dbReference type="NCBI Taxonomy" id="181527"/>
    <lineage>
        <taxon>Eukaryota</taxon>
        <taxon>Fungi</taxon>
        <taxon>Dikarya</taxon>
        <taxon>Basidiomycota</taxon>
        <taxon>Agaricomycotina</taxon>
        <taxon>Agaricomycetes</taxon>
        <taxon>Agaricomycetidae</taxon>
        <taxon>Agaricales</taxon>
        <taxon>Pluteineae</taxon>
        <taxon>Pluteaceae</taxon>
        <taxon>Pluteus</taxon>
    </lineage>
</organism>
<evidence type="ECO:0000313" key="1">
    <source>
        <dbReference type="EMBL" id="TFK70848.1"/>
    </source>
</evidence>
<dbReference type="Proteomes" id="UP000308600">
    <property type="component" value="Unassembled WGS sequence"/>
</dbReference>
<sequence>MTLDTTSPDYCLFAHLLSHCYSGIVIECFANKPDPTSQLLFTPSANGYKEALSSAVTPLVVSYVTGLQYDSKSKEVILAISTNAPQESHEGLETYVKKIWEILRRLASLPRGQDTLKLLFELQGAVFARTLPKLQDRLDTFRPICEEWVSVLDDLLKNKKNTKPPSSNNPTSQLAATGTNNPPFRDRLTRQFLQYYWLTSVARSSRPMMPTATHLRKP</sequence>
<protein>
    <submittedName>
        <fullName evidence="1">Uncharacterized protein</fullName>
    </submittedName>
</protein>